<feature type="compositionally biased region" description="Acidic residues" evidence="7">
    <location>
        <begin position="205"/>
        <end position="217"/>
    </location>
</feature>
<keyword evidence="5" id="KW-0067">ATP-binding</keyword>
<sequence>SGKTMVLENFGFPAHDSKRQLTVEQKLEAIRRVTDFGETKASVSRMFGVPESTLRGWCKNKEKLRLLSISKKRSSTGSRKSERDDGRYGEPLTSSGPPATPESTSASNESAEYYGGYHSEMPPASPPMAHANSSPYSAPVSGPAPALDLTRLIAMYCSQATANHQNQVSPEFYNQYEPQPEFNEEPLSLVKKPQDCQPDSSLVEDSSDSLDIDDNDADNVGVEESTVKAIRHGEQFLRWLETVSDPSITRLQLLQFRSLLDKVKAASFNPLIVKAYRTNGSTRNHRVLPSANQRRYNAVRALTAQAGRLDSTIASLATQSRLIQPQAVEQFSFSKPGNFTVAQNSCSNFLHFQCSGLGKTFIAAVVMYNFYRWYPRSKIVFMAPTRPLVAQQIKACYSIMGIPAEDTTEMTEIPRSHGLQEILREGHHRFSSGEKQPMPVFASYASSSSTRTIWIFAGTKPQQQLVHIKITDIATPVKPVKVRQKQMDIRNCVVPEERPFLDDGTAQKSTELEKIDAAIVGDINAESEEKKPKKKNPPKKNYGMDIRSCIAAAANRPGKVPKFDLSDDDIIIVDDEHHVQPASTRAPVGESSKFTNQQLLEMAAIFDMKADEFERILVGSDSCSDMDIKMCERLGKYLDDRSYVAPLPKIEAKDVDFFKIQCDQMVKLLETPDGIPLNFFNCTSCMVKDVNSIESIRPIPKIDNRSAEDDIGGFVDIDDLFADDEEFKDAGKNVNSVPLDRDLESIKKPIPLNCDIRPATPPPSDPFAELVEVSPIAVQKRSDDFPSNWALDSPRPNALSAVPVTSSTPLHPAAKRNPFSIADQPRKPADDEWDLDDILEDVESGDGALENGDAKDASSKSKDYSSSCQDMFATTRSSKAFQKSKSSSVPSAESNFKTPVPPRKSPDDFLVDLDELFENEADVDAATKAQEDSSFYTVTQLVSQIEKEKRQMGPNVSKEPPIVSLQEVTPECHKARLPVSRSQNPRTNFTKDKLLVGSAPKNCVDDSKNTVVIIDSDDSCDILAEKHNGKSDEKFSIVDKNRTPDVVNLGSSQEEVGAVKSGLVEVELPKSKHTCVTSGSKGVCDAKNAAWERSLLDQDDDIFGDLNIDEHVERQKSTQPRNVPKLSQNVKKFKPKSLLSHLDSEPDNDSPEHKSSLIKEVNRLKVGSSPCNNTDNFLASLFGQKESKNDRPLSKNIAKQPMPKRCILDSESDNDSPERQQSTSVNRQSFGASSKRKLSFDCATGETSKYFAKKDVSLSQPLSKRKRVDSDSFSNETDIASPLIGRKGEKSRQTSLDSSPKPAKKRRKKRSKGADSFCVGDDEEISEHESSTPETAEKKREGRNRIHRHESDGDIDEKETLMDTVVENEANRKKKRRLLESDSDVTPERAPPKKRRNPLVSPEAETSIFEGKKDEKTAFSKSTGKVDLRFPSPDLHAEDSEEDLKKAIILSQMEAASSKDVDAQFEEDLKKALLLSQQVAEAPRPWEVPGTSREAEVGTSFLFLSQPAAKQKKPLTTNLKRGNFAFKRPPLP</sequence>
<name>A0A6H5GEE9_9HEMI</name>
<feature type="compositionally biased region" description="Polar residues" evidence="7">
    <location>
        <begin position="1219"/>
        <end position="1230"/>
    </location>
</feature>
<feature type="non-terminal residue" evidence="9">
    <location>
        <position position="1532"/>
    </location>
</feature>
<dbReference type="PANTHER" id="PTHR14025:SF20">
    <property type="entry name" value="FANCONI ANEMIA GROUP M PROTEIN"/>
    <property type="match status" value="1"/>
</dbReference>
<dbReference type="GO" id="GO:0000400">
    <property type="term" value="F:four-way junction DNA binding"/>
    <property type="evidence" value="ECO:0007669"/>
    <property type="project" value="TreeGrafter"/>
</dbReference>
<feature type="region of interest" description="Disordered" evidence="7">
    <location>
        <begin position="843"/>
        <end position="907"/>
    </location>
</feature>
<keyword evidence="6" id="KW-0539">Nucleus</keyword>
<proteinExistence type="predicted"/>
<feature type="region of interest" description="Disordered" evidence="7">
    <location>
        <begin position="1114"/>
        <end position="1155"/>
    </location>
</feature>
<feature type="region of interest" description="Disordered" evidence="7">
    <location>
        <begin position="800"/>
        <end position="831"/>
    </location>
</feature>
<feature type="compositionally biased region" description="Basic and acidic residues" evidence="7">
    <location>
        <begin position="852"/>
        <end position="863"/>
    </location>
</feature>
<feature type="compositionally biased region" description="Polar residues" evidence="7">
    <location>
        <begin position="92"/>
        <end position="110"/>
    </location>
</feature>
<evidence type="ECO:0000256" key="5">
    <source>
        <dbReference type="ARBA" id="ARBA00022840"/>
    </source>
</evidence>
<evidence type="ECO:0000256" key="2">
    <source>
        <dbReference type="ARBA" id="ARBA00022741"/>
    </source>
</evidence>
<dbReference type="Pfam" id="PF04218">
    <property type="entry name" value="CENP-B_N"/>
    <property type="match status" value="1"/>
</dbReference>
<feature type="domain" description="HTH psq-type" evidence="8">
    <location>
        <begin position="12"/>
        <end position="64"/>
    </location>
</feature>
<evidence type="ECO:0000256" key="4">
    <source>
        <dbReference type="ARBA" id="ARBA00022806"/>
    </source>
</evidence>
<dbReference type="Gene3D" id="1.10.10.10">
    <property type="entry name" value="Winged helix-like DNA-binding domain superfamily/Winged helix DNA-binding domain"/>
    <property type="match status" value="1"/>
</dbReference>
<feature type="compositionally biased region" description="Basic residues" evidence="7">
    <location>
        <begin position="1302"/>
        <end position="1311"/>
    </location>
</feature>
<evidence type="ECO:0000259" key="8">
    <source>
        <dbReference type="PROSITE" id="PS50960"/>
    </source>
</evidence>
<dbReference type="InterPro" id="IPR006935">
    <property type="entry name" value="Helicase/UvrB_N"/>
</dbReference>
<dbReference type="Proteomes" id="UP000479000">
    <property type="component" value="Unassembled WGS sequence"/>
</dbReference>
<accession>A0A6H5GEE9</accession>
<feature type="DNA-binding region" description="H-T-H motif" evidence="6">
    <location>
        <begin position="40"/>
        <end position="60"/>
    </location>
</feature>
<feature type="compositionally biased region" description="Basic and acidic residues" evidence="7">
    <location>
        <begin position="79"/>
        <end position="88"/>
    </location>
</feature>
<keyword evidence="6" id="KW-0238">DNA-binding</keyword>
<protein>
    <recommendedName>
        <fullName evidence="8">HTH psq-type domain-containing protein</fullName>
    </recommendedName>
</protein>
<dbReference type="InterPro" id="IPR009057">
    <property type="entry name" value="Homeodomain-like_sf"/>
</dbReference>
<feature type="compositionally biased region" description="Basic and acidic residues" evidence="7">
    <location>
        <begin position="1410"/>
        <end position="1428"/>
    </location>
</feature>
<organism evidence="9 10">
    <name type="scientific">Nesidiocoris tenuis</name>
    <dbReference type="NCBI Taxonomy" id="355587"/>
    <lineage>
        <taxon>Eukaryota</taxon>
        <taxon>Metazoa</taxon>
        <taxon>Ecdysozoa</taxon>
        <taxon>Arthropoda</taxon>
        <taxon>Hexapoda</taxon>
        <taxon>Insecta</taxon>
        <taxon>Pterygota</taxon>
        <taxon>Neoptera</taxon>
        <taxon>Paraneoptera</taxon>
        <taxon>Hemiptera</taxon>
        <taxon>Heteroptera</taxon>
        <taxon>Panheteroptera</taxon>
        <taxon>Cimicomorpha</taxon>
        <taxon>Miridae</taxon>
        <taxon>Dicyphina</taxon>
        <taxon>Nesidiocoris</taxon>
    </lineage>
</organism>
<dbReference type="InterPro" id="IPR007889">
    <property type="entry name" value="HTH_Psq"/>
</dbReference>
<dbReference type="SUPFAM" id="SSF52540">
    <property type="entry name" value="P-loop containing nucleoside triphosphate hydrolases"/>
    <property type="match status" value="1"/>
</dbReference>
<dbReference type="GO" id="GO:0036297">
    <property type="term" value="P:interstrand cross-link repair"/>
    <property type="evidence" value="ECO:0007669"/>
    <property type="project" value="TreeGrafter"/>
</dbReference>
<dbReference type="InterPro" id="IPR036388">
    <property type="entry name" value="WH-like_DNA-bd_sf"/>
</dbReference>
<feature type="compositionally biased region" description="Basic and acidic residues" evidence="7">
    <location>
        <begin position="1327"/>
        <end position="1352"/>
    </location>
</feature>
<feature type="non-terminal residue" evidence="9">
    <location>
        <position position="1"/>
    </location>
</feature>
<dbReference type="InterPro" id="IPR027417">
    <property type="entry name" value="P-loop_NTPase"/>
</dbReference>
<evidence type="ECO:0000313" key="9">
    <source>
        <dbReference type="EMBL" id="CAB0001232.1"/>
    </source>
</evidence>
<dbReference type="Pfam" id="PF04851">
    <property type="entry name" value="ResIII"/>
    <property type="match status" value="1"/>
</dbReference>
<evidence type="ECO:0000256" key="1">
    <source>
        <dbReference type="ARBA" id="ARBA00004123"/>
    </source>
</evidence>
<dbReference type="GO" id="GO:0043138">
    <property type="term" value="F:3'-5' DNA helicase activity"/>
    <property type="evidence" value="ECO:0007669"/>
    <property type="project" value="TreeGrafter"/>
</dbReference>
<feature type="region of interest" description="Disordered" evidence="7">
    <location>
        <begin position="1258"/>
        <end position="1440"/>
    </location>
</feature>
<dbReference type="EMBL" id="CADCXU010010454">
    <property type="protein sequence ID" value="CAB0001232.1"/>
    <property type="molecule type" value="Genomic_DNA"/>
</dbReference>
<evidence type="ECO:0000256" key="7">
    <source>
        <dbReference type="SAM" id="MobiDB-lite"/>
    </source>
</evidence>
<reference evidence="9 10" key="1">
    <citation type="submission" date="2020-02" db="EMBL/GenBank/DDBJ databases">
        <authorList>
            <person name="Ferguson B K."/>
        </authorList>
    </citation>
    <scope>NUCLEOTIDE SEQUENCE [LARGE SCALE GENOMIC DNA]</scope>
</reference>
<feature type="region of interest" description="Disordered" evidence="7">
    <location>
        <begin position="1512"/>
        <end position="1532"/>
    </location>
</feature>
<evidence type="ECO:0000256" key="3">
    <source>
        <dbReference type="ARBA" id="ARBA00022801"/>
    </source>
</evidence>
<keyword evidence="2" id="KW-0547">Nucleotide-binding</keyword>
<dbReference type="GO" id="GO:0009378">
    <property type="term" value="F:four-way junction helicase activity"/>
    <property type="evidence" value="ECO:0007669"/>
    <property type="project" value="TreeGrafter"/>
</dbReference>
<keyword evidence="3" id="KW-0378">Hydrolase</keyword>
<evidence type="ECO:0000313" key="10">
    <source>
        <dbReference type="Proteomes" id="UP000479000"/>
    </source>
</evidence>
<dbReference type="Gene3D" id="3.40.50.300">
    <property type="entry name" value="P-loop containing nucleotide triphosphate hydrolases"/>
    <property type="match status" value="1"/>
</dbReference>
<dbReference type="OrthoDB" id="6513042at2759"/>
<dbReference type="GO" id="GO:0016787">
    <property type="term" value="F:hydrolase activity"/>
    <property type="evidence" value="ECO:0007669"/>
    <property type="project" value="UniProtKB-KW"/>
</dbReference>
<dbReference type="PROSITE" id="PS50960">
    <property type="entry name" value="HTH_PSQ"/>
    <property type="match status" value="1"/>
</dbReference>
<feature type="compositionally biased region" description="Polar residues" evidence="7">
    <location>
        <begin position="1117"/>
        <end position="1130"/>
    </location>
</feature>
<feature type="region of interest" description="Disordered" evidence="7">
    <location>
        <begin position="1187"/>
        <end position="1230"/>
    </location>
</feature>
<dbReference type="GO" id="GO:0005524">
    <property type="term" value="F:ATP binding"/>
    <property type="evidence" value="ECO:0007669"/>
    <property type="project" value="UniProtKB-KW"/>
</dbReference>
<evidence type="ECO:0000256" key="6">
    <source>
        <dbReference type="PROSITE-ProRule" id="PRU00320"/>
    </source>
</evidence>
<dbReference type="SUPFAM" id="SSF46689">
    <property type="entry name" value="Homeodomain-like"/>
    <property type="match status" value="1"/>
</dbReference>
<feature type="region of interest" description="Disordered" evidence="7">
    <location>
        <begin position="191"/>
        <end position="218"/>
    </location>
</feature>
<gene>
    <name evidence="9" type="ORF">NTEN_LOCUS7019</name>
</gene>
<feature type="region of interest" description="Disordered" evidence="7">
    <location>
        <begin position="69"/>
        <end position="142"/>
    </location>
</feature>
<feature type="region of interest" description="Disordered" evidence="7">
    <location>
        <begin position="523"/>
        <end position="542"/>
    </location>
</feature>
<dbReference type="PANTHER" id="PTHR14025">
    <property type="entry name" value="FANCONI ANEMIA GROUP M FANCM FAMILY MEMBER"/>
    <property type="match status" value="1"/>
</dbReference>
<keyword evidence="4" id="KW-0347">Helicase</keyword>
<feature type="compositionally biased region" description="Low complexity" evidence="7">
    <location>
        <begin position="877"/>
        <end position="894"/>
    </location>
</feature>
<keyword evidence="10" id="KW-1185">Reference proteome</keyword>
<dbReference type="GO" id="GO:0045003">
    <property type="term" value="P:double-strand break repair via synthesis-dependent strand annealing"/>
    <property type="evidence" value="ECO:0007669"/>
    <property type="project" value="TreeGrafter"/>
</dbReference>
<comment type="subcellular location">
    <subcellularLocation>
        <location evidence="1 6">Nucleus</location>
    </subcellularLocation>
</comment>
<dbReference type="GO" id="GO:0005634">
    <property type="term" value="C:nucleus"/>
    <property type="evidence" value="ECO:0007669"/>
    <property type="project" value="UniProtKB-SubCell"/>
</dbReference>